<evidence type="ECO:0000256" key="6">
    <source>
        <dbReference type="ARBA" id="ARBA00023004"/>
    </source>
</evidence>
<evidence type="ECO:0000256" key="8">
    <source>
        <dbReference type="ARBA" id="ARBA00023128"/>
    </source>
</evidence>
<feature type="binding site" evidence="9">
    <location>
        <position position="246"/>
    </location>
    <ligand>
        <name>[4Fe-4S] cluster</name>
        <dbReference type="ChEBI" id="CHEBI:49883"/>
    </ligand>
</feature>
<feature type="short sequence motif" description="Cx2C motif 2" evidence="9">
    <location>
        <begin position="254"/>
        <end position="257"/>
    </location>
</feature>
<feature type="binding site" evidence="9">
    <location>
        <position position="215"/>
    </location>
    <ligand>
        <name>[2Fe-2S] cluster</name>
        <dbReference type="ChEBI" id="CHEBI:190135"/>
    </ligand>
</feature>
<evidence type="ECO:0000256" key="5">
    <source>
        <dbReference type="ARBA" id="ARBA00022723"/>
    </source>
</evidence>
<comment type="cofactor">
    <cofactor evidence="9">
        <name>[2Fe-2S] cluster</name>
        <dbReference type="ChEBI" id="CHEBI:190135"/>
    </cofactor>
</comment>
<feature type="binding site" evidence="9">
    <location>
        <position position="257"/>
    </location>
    <ligand>
        <name>[4Fe-4S] cluster</name>
        <dbReference type="ChEBI" id="CHEBI:49883"/>
    </ligand>
</feature>
<dbReference type="GO" id="GO:0051537">
    <property type="term" value="F:2 iron, 2 sulfur cluster binding"/>
    <property type="evidence" value="ECO:0007669"/>
    <property type="project" value="UniProtKB-UniRule"/>
</dbReference>
<organism evidence="11 12">
    <name type="scientific">Ditylenchus dipsaci</name>
    <dbReference type="NCBI Taxonomy" id="166011"/>
    <lineage>
        <taxon>Eukaryota</taxon>
        <taxon>Metazoa</taxon>
        <taxon>Ecdysozoa</taxon>
        <taxon>Nematoda</taxon>
        <taxon>Chromadorea</taxon>
        <taxon>Rhabditida</taxon>
        <taxon>Tylenchina</taxon>
        <taxon>Tylenchomorpha</taxon>
        <taxon>Sphaerularioidea</taxon>
        <taxon>Anguinidae</taxon>
        <taxon>Anguininae</taxon>
        <taxon>Ditylenchus</taxon>
    </lineage>
</organism>
<dbReference type="GO" id="GO:0046872">
    <property type="term" value="F:metal ion binding"/>
    <property type="evidence" value="ECO:0007669"/>
    <property type="project" value="UniProtKB-KW"/>
</dbReference>
<dbReference type="AlphaFoldDB" id="A0A915D9H7"/>
<comment type="similarity">
    <text evidence="2 9">Belongs to the anamorsin family.</text>
</comment>
<comment type="domain">
    <text evidence="9">The N-terminal domain has structural similarity with S-adenosyl-L-methionine-dependent methyltransferases, but does not bind S-adenosyl-L-methionine. It is required for correct assembly of the 2 Fe-S clusters.</text>
</comment>
<evidence type="ECO:0000256" key="9">
    <source>
        <dbReference type="HAMAP-Rule" id="MF_03115"/>
    </source>
</evidence>
<evidence type="ECO:0000256" key="3">
    <source>
        <dbReference type="ARBA" id="ARBA00022485"/>
    </source>
</evidence>
<feature type="region of interest" description="Fe-S binding site B" evidence="9">
    <location>
        <begin position="243"/>
        <end position="257"/>
    </location>
</feature>
<accession>A0A915D9H7</accession>
<feature type="domain" description="Anamorsin C-terminal" evidence="10">
    <location>
        <begin position="201"/>
        <end position="235"/>
    </location>
</feature>
<protein>
    <recommendedName>
        <fullName evidence="9">Anamorsin homolog</fullName>
    </recommendedName>
    <alternativeName>
        <fullName evidence="9">Fe-S cluster assembly protein DRE2 homolog</fullName>
    </alternativeName>
</protein>
<comment type="subcellular location">
    <subcellularLocation>
        <location evidence="9">Cytoplasm</location>
    </subcellularLocation>
    <subcellularLocation>
        <location evidence="9">Mitochondrion intermembrane space</location>
    </subcellularLocation>
</comment>
<evidence type="ECO:0000313" key="12">
    <source>
        <dbReference type="WBParaSite" id="jg17553.1"/>
    </source>
</evidence>
<comment type="domain">
    <text evidence="9">The twin Cx2C motifs are involved in the recognition by the mitochondrial MIA40-ERV1 disulfide relay system. The formation of 2 disulfide bonds in the Cx2C motifs through dithiol/disulfide exchange reactions effectively traps the protein in the mitochondrial intermembrane space.</text>
</comment>
<dbReference type="WBParaSite" id="jg17553.1">
    <property type="protein sequence ID" value="jg17553.1"/>
    <property type="gene ID" value="jg17553"/>
</dbReference>
<evidence type="ECO:0000256" key="2">
    <source>
        <dbReference type="ARBA" id="ARBA00008169"/>
    </source>
</evidence>
<keyword evidence="5 9" id="KW-0479">Metal-binding</keyword>
<keyword evidence="3 9" id="KW-0004">4Fe-4S</keyword>
<name>A0A915D9H7_9BILA</name>
<evidence type="ECO:0000256" key="7">
    <source>
        <dbReference type="ARBA" id="ARBA00023014"/>
    </source>
</evidence>
<comment type="caution">
    <text evidence="9">Lacks conserved residue(s) required for the propagation of feature annotation.</text>
</comment>
<feature type="binding site" evidence="9">
    <location>
        <position position="254"/>
    </location>
    <ligand>
        <name>[4Fe-4S] cluster</name>
        <dbReference type="ChEBI" id="CHEBI:49883"/>
    </ligand>
</feature>
<keyword evidence="9" id="KW-0001">2Fe-2S</keyword>
<comment type="function">
    <text evidence="9">Component of the cytosolic iron-sulfur (Fe-S) protein assembly (CIA) machinery. Required for the maturation of extramitochondrial Fe-S proteins. Part of an electron transfer chain functioning in an early step of cytosolic Fe-S biogenesis, facilitating the de novo assembly of a [4Fe-4S] cluster on the cytosolic Fe-S scaffold complex. Electrons are transferred from NADPH via a FAD- and FMN-containing diflavin oxidoreductase. Together with the diflavin oxidoreductase, also required for the assembly of the diferric tyrosyl radical cofactor of ribonucleotide reductase (RNR), probably by providing electrons for reduction during radical cofactor maturation in the catalytic small subunit.</text>
</comment>
<dbReference type="InterPro" id="IPR046408">
    <property type="entry name" value="CIAPIN1"/>
</dbReference>
<comment type="domain">
    <text evidence="9">The C-terminal domain binds 2 Fe-S clusters but is otherwise mostly in an intrinsically disordered conformation.</text>
</comment>
<reference evidence="12" key="1">
    <citation type="submission" date="2022-11" db="UniProtKB">
        <authorList>
            <consortium name="WormBaseParasite"/>
        </authorList>
    </citation>
    <scope>IDENTIFICATION</scope>
</reference>
<dbReference type="InterPro" id="IPR007785">
    <property type="entry name" value="Anamorsin"/>
</dbReference>
<feature type="binding site" evidence="9">
    <location>
        <position position="243"/>
    </location>
    <ligand>
        <name>[4Fe-4S] cluster</name>
        <dbReference type="ChEBI" id="CHEBI:49883"/>
    </ligand>
</feature>
<comment type="cofactor">
    <cofactor evidence="1 9">
        <name>[4Fe-4S] cluster</name>
        <dbReference type="ChEBI" id="CHEBI:49883"/>
    </cofactor>
</comment>
<feature type="domain" description="Anamorsin C-terminal" evidence="10">
    <location>
        <begin position="237"/>
        <end position="273"/>
    </location>
</feature>
<keyword evidence="8 9" id="KW-0496">Mitochondrion</keyword>
<comment type="subunit">
    <text evidence="9">Monomer.</text>
</comment>
<feature type="binding site" evidence="9">
    <location>
        <position position="218"/>
    </location>
    <ligand>
        <name>[2Fe-2S] cluster</name>
        <dbReference type="ChEBI" id="CHEBI:190135"/>
    </ligand>
</feature>
<dbReference type="GO" id="GO:0016226">
    <property type="term" value="P:iron-sulfur cluster assembly"/>
    <property type="evidence" value="ECO:0007669"/>
    <property type="project" value="UniProtKB-UniRule"/>
</dbReference>
<dbReference type="PANTHER" id="PTHR13273">
    <property type="entry name" value="ANAMORSIN"/>
    <property type="match status" value="1"/>
</dbReference>
<dbReference type="GO" id="GO:0005758">
    <property type="term" value="C:mitochondrial intermembrane space"/>
    <property type="evidence" value="ECO:0007669"/>
    <property type="project" value="UniProtKB-SubCell"/>
</dbReference>
<evidence type="ECO:0000259" key="10">
    <source>
        <dbReference type="Pfam" id="PF05093"/>
    </source>
</evidence>
<evidence type="ECO:0000256" key="4">
    <source>
        <dbReference type="ARBA" id="ARBA00022490"/>
    </source>
</evidence>
<proteinExistence type="inferred from homology"/>
<feature type="binding site" evidence="9">
    <location>
        <position position="220"/>
    </location>
    <ligand>
        <name>[2Fe-2S] cluster</name>
        <dbReference type="ChEBI" id="CHEBI:190135"/>
    </ligand>
</feature>
<dbReference type="Pfam" id="PF05093">
    <property type="entry name" value="CIAPIN1"/>
    <property type="match status" value="2"/>
</dbReference>
<keyword evidence="4 9" id="KW-0963">Cytoplasm</keyword>
<dbReference type="GO" id="GO:0009055">
    <property type="term" value="F:electron transfer activity"/>
    <property type="evidence" value="ECO:0007669"/>
    <property type="project" value="UniProtKB-UniRule"/>
</dbReference>
<dbReference type="GO" id="GO:0051539">
    <property type="term" value="F:4 iron, 4 sulfur cluster binding"/>
    <property type="evidence" value="ECO:0007669"/>
    <property type="project" value="UniProtKB-KW"/>
</dbReference>
<keyword evidence="7 9" id="KW-0411">Iron-sulfur</keyword>
<feature type="binding site" evidence="9">
    <location>
        <position position="203"/>
    </location>
    <ligand>
        <name>[2Fe-2S] cluster</name>
        <dbReference type="ChEBI" id="CHEBI:190135"/>
    </ligand>
</feature>
<dbReference type="PANTHER" id="PTHR13273:SF14">
    <property type="entry name" value="ANAMORSIN"/>
    <property type="match status" value="1"/>
</dbReference>
<dbReference type="HAMAP" id="MF_03115">
    <property type="entry name" value="Anamorsin"/>
    <property type="match status" value="1"/>
</dbReference>
<evidence type="ECO:0000256" key="1">
    <source>
        <dbReference type="ARBA" id="ARBA00001966"/>
    </source>
</evidence>
<feature type="short sequence motif" description="Cx2C motif 1" evidence="9">
    <location>
        <begin position="243"/>
        <end position="246"/>
    </location>
</feature>
<dbReference type="Proteomes" id="UP000887574">
    <property type="component" value="Unplaced"/>
</dbReference>
<evidence type="ECO:0000313" key="11">
    <source>
        <dbReference type="Proteomes" id="UP000887574"/>
    </source>
</evidence>
<keyword evidence="11" id="KW-1185">Reference proteome</keyword>
<sequence>MSSELLDNVGLIGQESQILVISAVIGTQGAAKELLGELSNSFKTIYPNATIFHGMPVGAPREHYDVIVIVTDEFCLTDQSAPNTLQMLIAFMAEEKSSAGSLDLSKNARLAGFVELVEEAGPYVGTARLRGSKPAFSSTAFKLQLPQNQSLTKTMSESSKWSLSNNVDDQELIDENLLLTEDDLKKPDLEELKTVTDELKQGCDEEAKQKKKRACKNCTCGLAEELDAGKTAASSAEPNKSACGSCYLGDAFRCATCPHLGKPPFKPGETVKLSTVDDF</sequence>
<keyword evidence="6 9" id="KW-0408">Iron</keyword>